<organism evidence="3 4">
    <name type="scientific">Phycicoccus avicenniae</name>
    <dbReference type="NCBI Taxonomy" id="2828860"/>
    <lineage>
        <taxon>Bacteria</taxon>
        <taxon>Bacillati</taxon>
        <taxon>Actinomycetota</taxon>
        <taxon>Actinomycetes</taxon>
        <taxon>Micrococcales</taxon>
        <taxon>Intrasporangiaceae</taxon>
        <taxon>Phycicoccus</taxon>
    </lineage>
</organism>
<evidence type="ECO:0000313" key="3">
    <source>
        <dbReference type="EMBL" id="MBR7744264.1"/>
    </source>
</evidence>
<dbReference type="InterPro" id="IPR038670">
    <property type="entry name" value="HslJ-like_sf"/>
</dbReference>
<name>A0A941D8X8_9MICO</name>
<dbReference type="AlphaFoldDB" id="A0A941D8X8"/>
<protein>
    <submittedName>
        <fullName evidence="3">META domain-containing protein</fullName>
    </submittedName>
</protein>
<keyword evidence="1" id="KW-1133">Transmembrane helix</keyword>
<gene>
    <name evidence="3" type="ORF">KC207_13295</name>
</gene>
<feature type="domain" description="DUF306" evidence="2">
    <location>
        <begin position="59"/>
        <end position="155"/>
    </location>
</feature>
<reference evidence="3" key="1">
    <citation type="submission" date="2021-04" db="EMBL/GenBank/DDBJ databases">
        <title>Phycicoccus avicenniae sp. nov., a novel endophytic actinomycetes isolated from branch of Avicennia mariana.</title>
        <authorList>
            <person name="Tuo L."/>
        </authorList>
    </citation>
    <scope>NUCLEOTIDE SEQUENCE</scope>
    <source>
        <strain evidence="3">BSK3Z-2</strain>
    </source>
</reference>
<dbReference type="EMBL" id="JAGSNF010000019">
    <property type="protein sequence ID" value="MBR7744264.1"/>
    <property type="molecule type" value="Genomic_DNA"/>
</dbReference>
<keyword evidence="1" id="KW-0812">Transmembrane</keyword>
<comment type="caution">
    <text evidence="3">The sequence shown here is derived from an EMBL/GenBank/DDBJ whole genome shotgun (WGS) entry which is preliminary data.</text>
</comment>
<dbReference type="Proteomes" id="UP000677016">
    <property type="component" value="Unassembled WGS sequence"/>
</dbReference>
<feature type="transmembrane region" description="Helical" evidence="1">
    <location>
        <begin position="15"/>
        <end position="34"/>
    </location>
</feature>
<dbReference type="Pfam" id="PF03724">
    <property type="entry name" value="META"/>
    <property type="match status" value="1"/>
</dbReference>
<dbReference type="RefSeq" id="WP_211603788.1">
    <property type="nucleotide sequence ID" value="NZ_JAGSNF010000019.1"/>
</dbReference>
<evidence type="ECO:0000256" key="1">
    <source>
        <dbReference type="SAM" id="Phobius"/>
    </source>
</evidence>
<keyword evidence="1" id="KW-0472">Membrane</keyword>
<keyword evidence="4" id="KW-1185">Reference proteome</keyword>
<evidence type="ECO:0000313" key="4">
    <source>
        <dbReference type="Proteomes" id="UP000677016"/>
    </source>
</evidence>
<dbReference type="Gene3D" id="2.40.128.270">
    <property type="match status" value="1"/>
</dbReference>
<dbReference type="InterPro" id="IPR005184">
    <property type="entry name" value="DUF306_Meta_HslJ"/>
</dbReference>
<evidence type="ECO:0000259" key="2">
    <source>
        <dbReference type="Pfam" id="PF03724"/>
    </source>
</evidence>
<sequence length="171" mass="17986">MTTPTTSRSPLSRRGVVVALVVPFVLLAVLAVVLERRAADAALAEASANGSVPVTSVEDLQGRWVSVNDAGAPAALVVPVELEVDGDALRARTGCNTGRGEVRVEDSRLVVDGPGLAVTEMGCDGDRTYQEGWVLEMLHDEPLLGLSGPMLSVTWDGGRSWLGLERADDLP</sequence>
<proteinExistence type="predicted"/>
<accession>A0A941D8X8</accession>